<name>A0A1V5M6M4_UNCT6</name>
<dbReference type="EMBL" id="MWAK01000440">
    <property type="protein sequence ID" value="OPZ88888.1"/>
    <property type="molecule type" value="Genomic_DNA"/>
</dbReference>
<organism evidence="3">
    <name type="scientific">candidate division TA06 bacterium ADurb.Bin417</name>
    <dbReference type="NCBI Taxonomy" id="1852828"/>
    <lineage>
        <taxon>Bacteria</taxon>
        <taxon>Bacteria division TA06</taxon>
    </lineage>
</organism>
<evidence type="ECO:0000256" key="1">
    <source>
        <dbReference type="SAM" id="MobiDB-lite"/>
    </source>
</evidence>
<comment type="caution">
    <text evidence="3">The sequence shown here is derived from an EMBL/GenBank/DDBJ whole genome shotgun (WGS) entry which is preliminary data.</text>
</comment>
<evidence type="ECO:0000313" key="3">
    <source>
        <dbReference type="EMBL" id="OPZ88888.1"/>
    </source>
</evidence>
<dbReference type="Proteomes" id="UP000485484">
    <property type="component" value="Unassembled WGS sequence"/>
</dbReference>
<dbReference type="AlphaFoldDB" id="A0A1V5M6M4"/>
<proteinExistence type="predicted"/>
<protein>
    <recommendedName>
        <fullName evidence="4">DUF4136 domain-containing protein</fullName>
    </recommendedName>
</protein>
<feature type="signal peptide" evidence="2">
    <location>
        <begin position="1"/>
        <end position="20"/>
    </location>
</feature>
<gene>
    <name evidence="3" type="ORF">BWY73_01602</name>
</gene>
<dbReference type="PROSITE" id="PS51257">
    <property type="entry name" value="PROKAR_LIPOPROTEIN"/>
    <property type="match status" value="1"/>
</dbReference>
<reference evidence="3" key="1">
    <citation type="submission" date="2017-02" db="EMBL/GenBank/DDBJ databases">
        <title>Delving into the versatile metabolic prowess of the omnipresent phylum Bacteroidetes.</title>
        <authorList>
            <person name="Nobu M.K."/>
            <person name="Mei R."/>
            <person name="Narihiro T."/>
            <person name="Kuroda K."/>
            <person name="Liu W.-T."/>
        </authorList>
    </citation>
    <scope>NUCLEOTIDE SEQUENCE</scope>
    <source>
        <strain evidence="3">ADurb.Bin417</strain>
    </source>
</reference>
<accession>A0A1V5M6M4</accession>
<feature type="chain" id="PRO_5013274421" description="DUF4136 domain-containing protein" evidence="2">
    <location>
        <begin position="21"/>
        <end position="227"/>
    </location>
</feature>
<evidence type="ECO:0008006" key="4">
    <source>
        <dbReference type="Google" id="ProtNLM"/>
    </source>
</evidence>
<evidence type="ECO:0000256" key="2">
    <source>
        <dbReference type="SAM" id="SignalP"/>
    </source>
</evidence>
<sequence>MKIYRIPLLLPLLFSGCASFQSGDVRIDRNGLRAMMADEEIRPFASLRFTWTNYPYFNPAELIGQGTVEGTPPPKPVPVERQEFFELRTRAFNIMKEAGLYDPAGGEGTLYLDLTTYGRWTYRDLFKSFLVETSWIMLVPSSLNVNYRILATSDRGGKLEVEEIARHRTVFHALMDPSSPVARPEDPPAAEMQSGLPVPQGTEEIEHAPVTYPAPGSAEKLPGAPLQ</sequence>
<feature type="region of interest" description="Disordered" evidence="1">
    <location>
        <begin position="177"/>
        <end position="227"/>
    </location>
</feature>
<keyword evidence="2" id="KW-0732">Signal</keyword>